<organism evidence="1 2">
    <name type="scientific">Racocetra persica</name>
    <dbReference type="NCBI Taxonomy" id="160502"/>
    <lineage>
        <taxon>Eukaryota</taxon>
        <taxon>Fungi</taxon>
        <taxon>Fungi incertae sedis</taxon>
        <taxon>Mucoromycota</taxon>
        <taxon>Glomeromycotina</taxon>
        <taxon>Glomeromycetes</taxon>
        <taxon>Diversisporales</taxon>
        <taxon>Gigasporaceae</taxon>
        <taxon>Racocetra</taxon>
    </lineage>
</organism>
<comment type="caution">
    <text evidence="1">The sequence shown here is derived from an EMBL/GenBank/DDBJ whole genome shotgun (WGS) entry which is preliminary data.</text>
</comment>
<protein>
    <submittedName>
        <fullName evidence="1">27928_t:CDS:1</fullName>
    </submittedName>
</protein>
<accession>A0ACA9MFA7</accession>
<proteinExistence type="predicted"/>
<gene>
    <name evidence="1" type="ORF">RPERSI_LOCUS5458</name>
</gene>
<dbReference type="EMBL" id="CAJVQC010008168">
    <property type="protein sequence ID" value="CAG8588989.1"/>
    <property type="molecule type" value="Genomic_DNA"/>
</dbReference>
<reference evidence="1" key="1">
    <citation type="submission" date="2021-06" db="EMBL/GenBank/DDBJ databases">
        <authorList>
            <person name="Kallberg Y."/>
            <person name="Tangrot J."/>
            <person name="Rosling A."/>
        </authorList>
    </citation>
    <scope>NUCLEOTIDE SEQUENCE</scope>
    <source>
        <strain evidence="1">MA461A</strain>
    </source>
</reference>
<keyword evidence="2" id="KW-1185">Reference proteome</keyword>
<sequence length="143" mass="16087">MSYSNRQQRGPYATNACTNCRKKHAKCSEDAICTNCASHNLKCIYVKSIKKRGPKAANISVNIFESNSGKASNIEQEHTLILSQFGIPIPICLNYNYSEEFLPIQNGFFPYINTNYSILNNDTPINFVRNTFSLSSLASNLDY</sequence>
<dbReference type="Proteomes" id="UP000789920">
    <property type="component" value="Unassembled WGS sequence"/>
</dbReference>
<evidence type="ECO:0000313" key="2">
    <source>
        <dbReference type="Proteomes" id="UP000789920"/>
    </source>
</evidence>
<evidence type="ECO:0000313" key="1">
    <source>
        <dbReference type="EMBL" id="CAG8588989.1"/>
    </source>
</evidence>
<name>A0ACA9MFA7_9GLOM</name>